<dbReference type="Pfam" id="PF09339">
    <property type="entry name" value="HTH_IclR"/>
    <property type="match status" value="1"/>
</dbReference>
<dbReference type="PROSITE" id="PS51077">
    <property type="entry name" value="HTH_ICLR"/>
    <property type="match status" value="1"/>
</dbReference>
<dbReference type="InterPro" id="IPR005471">
    <property type="entry name" value="Tscrpt_reg_IclR_N"/>
</dbReference>
<dbReference type="GO" id="GO:0003677">
    <property type="term" value="F:DNA binding"/>
    <property type="evidence" value="ECO:0007669"/>
    <property type="project" value="UniProtKB-KW"/>
</dbReference>
<evidence type="ECO:0000313" key="7">
    <source>
        <dbReference type="EMBL" id="SEA59982.1"/>
    </source>
</evidence>
<protein>
    <submittedName>
        <fullName evidence="7">Transcriptional regulator, IclR family</fullName>
    </submittedName>
</protein>
<evidence type="ECO:0000313" key="8">
    <source>
        <dbReference type="Proteomes" id="UP000198703"/>
    </source>
</evidence>
<dbReference type="Gene3D" id="3.30.450.40">
    <property type="match status" value="2"/>
</dbReference>
<evidence type="ECO:0000256" key="3">
    <source>
        <dbReference type="ARBA" id="ARBA00023163"/>
    </source>
</evidence>
<dbReference type="STRING" id="89524.SAMN05444370_10783"/>
<gene>
    <name evidence="7" type="ORF">SAMN05444370_10783</name>
</gene>
<keyword evidence="8" id="KW-1185">Reference proteome</keyword>
<evidence type="ECO:0000256" key="1">
    <source>
        <dbReference type="ARBA" id="ARBA00023015"/>
    </source>
</evidence>
<dbReference type="SMART" id="SM00346">
    <property type="entry name" value="HTH_ICLR"/>
    <property type="match status" value="1"/>
</dbReference>
<evidence type="ECO:0000256" key="2">
    <source>
        <dbReference type="ARBA" id="ARBA00023125"/>
    </source>
</evidence>
<dbReference type="PANTHER" id="PTHR30136:SF39">
    <property type="entry name" value="TRANSCRIPTIONAL REGULATORY PROTEIN"/>
    <property type="match status" value="1"/>
</dbReference>
<dbReference type="InterPro" id="IPR036390">
    <property type="entry name" value="WH_DNA-bd_sf"/>
</dbReference>
<dbReference type="AlphaFoldDB" id="A0A1H4CIS7"/>
<dbReference type="FunFam" id="1.10.10.10:FF:000056">
    <property type="entry name" value="IclR family transcriptional regulator"/>
    <property type="match status" value="1"/>
</dbReference>
<dbReference type="RefSeq" id="WP_093254025.1">
    <property type="nucleotide sequence ID" value="NZ_FNQM01000007.1"/>
</dbReference>
<organism evidence="7 8">
    <name type="scientific">Rubrimonas cliftonensis</name>
    <dbReference type="NCBI Taxonomy" id="89524"/>
    <lineage>
        <taxon>Bacteria</taxon>
        <taxon>Pseudomonadati</taxon>
        <taxon>Pseudomonadota</taxon>
        <taxon>Alphaproteobacteria</taxon>
        <taxon>Rhodobacterales</taxon>
        <taxon>Paracoccaceae</taxon>
        <taxon>Rubrimonas</taxon>
    </lineage>
</organism>
<keyword evidence="3" id="KW-0804">Transcription</keyword>
<dbReference type="InterPro" id="IPR014757">
    <property type="entry name" value="Tscrpt_reg_IclR_C"/>
</dbReference>
<dbReference type="EMBL" id="FNQM01000007">
    <property type="protein sequence ID" value="SEA59982.1"/>
    <property type="molecule type" value="Genomic_DNA"/>
</dbReference>
<accession>A0A1H4CIS7</accession>
<keyword evidence="1" id="KW-0805">Transcription regulation</keyword>
<evidence type="ECO:0000256" key="4">
    <source>
        <dbReference type="SAM" id="MobiDB-lite"/>
    </source>
</evidence>
<name>A0A1H4CIS7_9RHOB</name>
<dbReference type="PROSITE" id="PS51078">
    <property type="entry name" value="ICLR_ED"/>
    <property type="match status" value="1"/>
</dbReference>
<keyword evidence="2" id="KW-0238">DNA-binding</keyword>
<dbReference type="GO" id="GO:0003700">
    <property type="term" value="F:DNA-binding transcription factor activity"/>
    <property type="evidence" value="ECO:0007669"/>
    <property type="project" value="TreeGrafter"/>
</dbReference>
<evidence type="ECO:0000259" key="6">
    <source>
        <dbReference type="PROSITE" id="PS51078"/>
    </source>
</evidence>
<dbReference type="Proteomes" id="UP000198703">
    <property type="component" value="Unassembled WGS sequence"/>
</dbReference>
<feature type="region of interest" description="Disordered" evidence="4">
    <location>
        <begin position="1"/>
        <end position="36"/>
    </location>
</feature>
<dbReference type="Pfam" id="PF01614">
    <property type="entry name" value="IclR_C"/>
    <property type="match status" value="2"/>
</dbReference>
<reference evidence="7 8" key="1">
    <citation type="submission" date="2016-10" db="EMBL/GenBank/DDBJ databases">
        <authorList>
            <person name="de Groot N.N."/>
        </authorList>
    </citation>
    <scope>NUCLEOTIDE SEQUENCE [LARGE SCALE GENOMIC DNA]</scope>
    <source>
        <strain evidence="7 8">DSM 15345</strain>
    </source>
</reference>
<dbReference type="PANTHER" id="PTHR30136">
    <property type="entry name" value="HELIX-TURN-HELIX TRANSCRIPTIONAL REGULATOR, ICLR FAMILY"/>
    <property type="match status" value="1"/>
</dbReference>
<feature type="compositionally biased region" description="Low complexity" evidence="4">
    <location>
        <begin position="16"/>
        <end position="34"/>
    </location>
</feature>
<sequence length="263" mass="27964">MDGSGGNRPEARPAAHPEPQAARRGGARAAPARPKAQRVEALERAFSILEAFADGPSRLTLAELTRRTGLYNSTALRLAATLEQGGFLLRDPDGRFRLGPSLWRLGSLYQRGFDLAAEVRPALDRLAEATGETSAFYVREGERRVCLYRRHGAQEIRHHVEEGAELPLDSGASARVLRAFTGDAGPAHDVVRAAGGHVSFGEREPEAAAAAAPVFLAGGAFAGALTVAGLRARFSEARAAAIFRAVKAEAAALSERLGARPRR</sequence>
<dbReference type="SUPFAM" id="SSF55781">
    <property type="entry name" value="GAF domain-like"/>
    <property type="match status" value="1"/>
</dbReference>
<feature type="domain" description="IclR-ED" evidence="6">
    <location>
        <begin position="101"/>
        <end position="259"/>
    </location>
</feature>
<dbReference type="InterPro" id="IPR029016">
    <property type="entry name" value="GAF-like_dom_sf"/>
</dbReference>
<dbReference type="OrthoDB" id="9807558at2"/>
<evidence type="ECO:0000259" key="5">
    <source>
        <dbReference type="PROSITE" id="PS51077"/>
    </source>
</evidence>
<dbReference type="SUPFAM" id="SSF46785">
    <property type="entry name" value="Winged helix' DNA-binding domain"/>
    <property type="match status" value="1"/>
</dbReference>
<dbReference type="InterPro" id="IPR050707">
    <property type="entry name" value="HTH_MetabolicPath_Reg"/>
</dbReference>
<dbReference type="Gene3D" id="1.10.10.10">
    <property type="entry name" value="Winged helix-like DNA-binding domain superfamily/Winged helix DNA-binding domain"/>
    <property type="match status" value="1"/>
</dbReference>
<dbReference type="InterPro" id="IPR036388">
    <property type="entry name" value="WH-like_DNA-bd_sf"/>
</dbReference>
<proteinExistence type="predicted"/>
<dbReference type="GO" id="GO:0045892">
    <property type="term" value="P:negative regulation of DNA-templated transcription"/>
    <property type="evidence" value="ECO:0007669"/>
    <property type="project" value="TreeGrafter"/>
</dbReference>
<feature type="domain" description="HTH iclR-type" evidence="5">
    <location>
        <begin position="39"/>
        <end position="100"/>
    </location>
</feature>